<gene>
    <name evidence="2" type="ORF">DCHRY22_LOCUS10841</name>
</gene>
<evidence type="ECO:0000313" key="2">
    <source>
        <dbReference type="EMBL" id="CAG9574293.1"/>
    </source>
</evidence>
<reference evidence="2" key="1">
    <citation type="submission" date="2021-09" db="EMBL/GenBank/DDBJ databases">
        <authorList>
            <person name="Martin H S."/>
        </authorList>
    </citation>
    <scope>NUCLEOTIDE SEQUENCE</scope>
</reference>
<evidence type="ECO:0000313" key="3">
    <source>
        <dbReference type="Proteomes" id="UP000789524"/>
    </source>
</evidence>
<dbReference type="EMBL" id="CAKASE010000072">
    <property type="protein sequence ID" value="CAG9574293.1"/>
    <property type="molecule type" value="Genomic_DNA"/>
</dbReference>
<name>A0A8J2W0U9_9NEOP</name>
<accession>A0A8J2W0U9</accession>
<dbReference type="Proteomes" id="UP000789524">
    <property type="component" value="Unassembled WGS sequence"/>
</dbReference>
<sequence length="446" mass="51598">MNSNKCKKMNRKSKRGKWCRAIPRQSGHALETALKLFEKQTDIDTMREEKLRSEKLTKNALKQQSALKQKAKAHFLTPLGGKEPFRPLEPELLERAKVLLLRQSQECFRKEKKATEGHRPLDRSRRLKRLDVTLGDGLLRPRPQAAGHIRCKRRCRKANSDVQIKSRQPCDRDERDQKKILGPGPEICGTSDNPPVPMVPSAQGHPEDPTHREPTAREASIWRATLYLHREVRKCLAHIPTDLVRREETATNHQVIIEEEILEKHRRYKKRRVTQTDEEVIPTFRPDEKSGNVKGWLHKIDQLGDVYGWNNKDRQFIMQIRLRGSARDWYEDLEDYDLIWTEWKDALETAPTKSRQEAVEAFKNSISFRDCTYAPAVVSPVSNNKIRVEFDTQAHDDAFTKLRSKPDAPVTAEPARKLKPMILLKRISSDMAPEDPTPKPATSHIH</sequence>
<protein>
    <submittedName>
        <fullName evidence="2">(African queen) hypothetical protein</fullName>
    </submittedName>
</protein>
<comment type="caution">
    <text evidence="2">The sequence shown here is derived from an EMBL/GenBank/DDBJ whole genome shotgun (WGS) entry which is preliminary data.</text>
</comment>
<dbReference type="AlphaFoldDB" id="A0A8J2W0U9"/>
<feature type="compositionally biased region" description="Basic and acidic residues" evidence="1">
    <location>
        <begin position="168"/>
        <end position="179"/>
    </location>
</feature>
<proteinExistence type="predicted"/>
<evidence type="ECO:0000256" key="1">
    <source>
        <dbReference type="SAM" id="MobiDB-lite"/>
    </source>
</evidence>
<feature type="region of interest" description="Disordered" evidence="1">
    <location>
        <begin position="158"/>
        <end position="217"/>
    </location>
</feature>
<dbReference type="OrthoDB" id="10022108at2759"/>
<organism evidence="2 3">
    <name type="scientific">Danaus chrysippus</name>
    <name type="common">African queen</name>
    <dbReference type="NCBI Taxonomy" id="151541"/>
    <lineage>
        <taxon>Eukaryota</taxon>
        <taxon>Metazoa</taxon>
        <taxon>Ecdysozoa</taxon>
        <taxon>Arthropoda</taxon>
        <taxon>Hexapoda</taxon>
        <taxon>Insecta</taxon>
        <taxon>Pterygota</taxon>
        <taxon>Neoptera</taxon>
        <taxon>Endopterygota</taxon>
        <taxon>Lepidoptera</taxon>
        <taxon>Glossata</taxon>
        <taxon>Ditrysia</taxon>
        <taxon>Papilionoidea</taxon>
        <taxon>Nymphalidae</taxon>
        <taxon>Danainae</taxon>
        <taxon>Danaini</taxon>
        <taxon>Danaina</taxon>
        <taxon>Danaus</taxon>
        <taxon>Anosia</taxon>
    </lineage>
</organism>
<feature type="compositionally biased region" description="Basic and acidic residues" evidence="1">
    <location>
        <begin position="205"/>
        <end position="216"/>
    </location>
</feature>
<keyword evidence="3" id="KW-1185">Reference proteome</keyword>